<reference evidence="2 3" key="1">
    <citation type="submission" date="2018-07" db="EMBL/GenBank/DDBJ databases">
        <title>Genomic and Epidemiologic Investigation of an Indolent Hospital Outbreak.</title>
        <authorList>
            <person name="Johnson R.C."/>
            <person name="Deming C."/>
            <person name="Conlan S."/>
            <person name="Zellmer C.J."/>
            <person name="Michelin A.V."/>
            <person name="Lee-Lin S."/>
            <person name="Thomas P.J."/>
            <person name="Park M."/>
            <person name="Weingarten R.A."/>
            <person name="Less J."/>
            <person name="Dekker J.P."/>
            <person name="Frank K.M."/>
            <person name="Musser K.A."/>
            <person name="Mcquiston J.R."/>
            <person name="Henderson D.K."/>
            <person name="Lau A.F."/>
            <person name="Palmore T.N."/>
            <person name="Segre J.A."/>
        </authorList>
    </citation>
    <scope>NUCLEOTIDE SEQUENCE [LARGE SCALE GENOMIC DNA]</scope>
    <source>
        <strain evidence="2 3">SK-CDC1_0717</strain>
    </source>
</reference>
<proteinExistence type="predicted"/>
<feature type="chain" id="PRO_5019422094" evidence="1">
    <location>
        <begin position="18"/>
        <end position="205"/>
    </location>
</feature>
<evidence type="ECO:0000313" key="2">
    <source>
        <dbReference type="EMBL" id="RSY88633.1"/>
    </source>
</evidence>
<dbReference type="RefSeq" id="WP_126003691.1">
    <property type="nucleotide sequence ID" value="NZ_QQYZ01000003.1"/>
</dbReference>
<dbReference type="Proteomes" id="UP000287746">
    <property type="component" value="Unassembled WGS sequence"/>
</dbReference>
<comment type="caution">
    <text evidence="2">The sequence shown here is derived from an EMBL/GenBank/DDBJ whole genome shotgun (WGS) entry which is preliminary data.</text>
</comment>
<feature type="signal peptide" evidence="1">
    <location>
        <begin position="1"/>
        <end position="17"/>
    </location>
</feature>
<gene>
    <name evidence="2" type="ORF">DAH66_04025</name>
</gene>
<dbReference type="EMBL" id="QQYZ01000003">
    <property type="protein sequence ID" value="RSY88633.1"/>
    <property type="molecule type" value="Genomic_DNA"/>
</dbReference>
<evidence type="ECO:0000256" key="1">
    <source>
        <dbReference type="SAM" id="SignalP"/>
    </source>
</evidence>
<protein>
    <submittedName>
        <fullName evidence="2">Uncharacterized protein</fullName>
    </submittedName>
</protein>
<accession>A0A430G6X3</accession>
<evidence type="ECO:0000313" key="3">
    <source>
        <dbReference type="Proteomes" id="UP000287746"/>
    </source>
</evidence>
<dbReference type="AlphaFoldDB" id="A0A430G6X3"/>
<name>A0A430G6X3_9SPHN</name>
<keyword evidence="1" id="KW-0732">Signal</keyword>
<sequence length="205" mass="22866">MMLPSLLWMAIASMAPAPDTLPAARYFPAELSNPACANSKPEPVSDFRKAWYSKHLRNAGEPSMSARIEGIERTRRSALRFTWLRSFHKPVIVRIEEWGSARPRLLAVEMAGRGGYGGGEAIRRIDRKLSLAEGKALRQLWTRADPFTHQSPPCGRMMDGARWIIETAGPGGYRFIDRQSPDNGPVREVGLALLGLTGWEFGDIY</sequence>
<organism evidence="2 3">
    <name type="scientific">Sphingomonas koreensis</name>
    <dbReference type="NCBI Taxonomy" id="93064"/>
    <lineage>
        <taxon>Bacteria</taxon>
        <taxon>Pseudomonadati</taxon>
        <taxon>Pseudomonadota</taxon>
        <taxon>Alphaproteobacteria</taxon>
        <taxon>Sphingomonadales</taxon>
        <taxon>Sphingomonadaceae</taxon>
        <taxon>Sphingomonas</taxon>
    </lineage>
</organism>